<dbReference type="Proteomes" id="UP000243588">
    <property type="component" value="Unassembled WGS sequence"/>
</dbReference>
<name>A0A1G8EI25_9FLAO</name>
<dbReference type="AlphaFoldDB" id="A0A1G8EI25"/>
<accession>A0A1G8EI25</accession>
<evidence type="ECO:0000313" key="2">
    <source>
        <dbReference type="Proteomes" id="UP000243588"/>
    </source>
</evidence>
<dbReference type="RefSeq" id="WP_090408331.1">
    <property type="nucleotide sequence ID" value="NZ_FNDQ01000011.1"/>
</dbReference>
<proteinExistence type="predicted"/>
<reference evidence="2" key="1">
    <citation type="submission" date="2016-10" db="EMBL/GenBank/DDBJ databases">
        <authorList>
            <person name="Varghese N."/>
            <person name="Submissions S."/>
        </authorList>
    </citation>
    <scope>NUCLEOTIDE SEQUENCE [LARGE SCALE GENOMIC DNA]</scope>
    <source>
        <strain evidence="2">DSM 23313</strain>
    </source>
</reference>
<protein>
    <submittedName>
        <fullName evidence="1">Uncharacterized protein</fullName>
    </submittedName>
</protein>
<organism evidence="1 2">
    <name type="scientific">Myroides phaeus</name>
    <dbReference type="NCBI Taxonomy" id="702745"/>
    <lineage>
        <taxon>Bacteria</taxon>
        <taxon>Pseudomonadati</taxon>
        <taxon>Bacteroidota</taxon>
        <taxon>Flavobacteriia</taxon>
        <taxon>Flavobacteriales</taxon>
        <taxon>Flavobacteriaceae</taxon>
        <taxon>Myroides</taxon>
    </lineage>
</organism>
<keyword evidence="2" id="KW-1185">Reference proteome</keyword>
<evidence type="ECO:0000313" key="1">
    <source>
        <dbReference type="EMBL" id="SDH69450.1"/>
    </source>
</evidence>
<dbReference type="EMBL" id="FNDQ01000011">
    <property type="protein sequence ID" value="SDH69450.1"/>
    <property type="molecule type" value="Genomic_DNA"/>
</dbReference>
<gene>
    <name evidence="1" type="ORF">SAMN05421818_1119</name>
</gene>
<sequence length="63" mass="7292">MKIEETKAYRQLGEVSQLIVSKSASKKRIQEAVTMVRTIGVEKWERITNLPILWHNIVKELAV</sequence>